<dbReference type="SUPFAM" id="SSF47113">
    <property type="entry name" value="Histone-fold"/>
    <property type="match status" value="1"/>
</dbReference>
<feature type="compositionally biased region" description="Acidic residues" evidence="7">
    <location>
        <begin position="207"/>
        <end position="240"/>
    </location>
</feature>
<feature type="region of interest" description="Disordered" evidence="7">
    <location>
        <begin position="1"/>
        <end position="270"/>
    </location>
</feature>
<dbReference type="GO" id="GO:0046982">
    <property type="term" value="F:protein heterodimerization activity"/>
    <property type="evidence" value="ECO:0007669"/>
    <property type="project" value="InterPro"/>
</dbReference>
<feature type="compositionally biased region" description="Basic and acidic residues" evidence="7">
    <location>
        <begin position="74"/>
        <end position="84"/>
    </location>
</feature>
<evidence type="ECO:0000313" key="8">
    <source>
        <dbReference type="EMBL" id="CAE0261326.1"/>
    </source>
</evidence>
<feature type="compositionally biased region" description="Polar residues" evidence="7">
    <location>
        <begin position="32"/>
        <end position="47"/>
    </location>
</feature>
<gene>
    <name evidence="8" type="ORF">PBIL07802_LOCUS23616</name>
    <name evidence="9" type="ORF">PBIL07802_LOCUS23620</name>
</gene>
<feature type="compositionally biased region" description="Basic and acidic residues" evidence="7">
    <location>
        <begin position="192"/>
        <end position="206"/>
    </location>
</feature>
<protein>
    <recommendedName>
        <fullName evidence="6">Transcription initiation factor TFIID subunit 13</fullName>
    </recommendedName>
</protein>
<keyword evidence="2" id="KW-0805">Transcription regulation</keyword>
<dbReference type="Gene3D" id="1.10.20.10">
    <property type="entry name" value="Histone, subunit A"/>
    <property type="match status" value="1"/>
</dbReference>
<feature type="compositionally biased region" description="Pro residues" evidence="7">
    <location>
        <begin position="53"/>
        <end position="65"/>
    </location>
</feature>
<dbReference type="EMBL" id="HBIB01036369">
    <property type="protein sequence ID" value="CAE0261330.1"/>
    <property type="molecule type" value="Transcribed_RNA"/>
</dbReference>
<dbReference type="GO" id="GO:0006366">
    <property type="term" value="P:transcription by RNA polymerase II"/>
    <property type="evidence" value="ECO:0007669"/>
    <property type="project" value="InterPro"/>
</dbReference>
<evidence type="ECO:0000256" key="2">
    <source>
        <dbReference type="ARBA" id="ARBA00023015"/>
    </source>
</evidence>
<dbReference type="PANTHER" id="PTHR11380">
    <property type="entry name" value="TRANSCRIPTION INITIATION FACTOR TFIID/SUPT3-RELATED"/>
    <property type="match status" value="1"/>
</dbReference>
<dbReference type="GO" id="GO:0005634">
    <property type="term" value="C:nucleus"/>
    <property type="evidence" value="ECO:0007669"/>
    <property type="project" value="UniProtKB-SubCell"/>
</dbReference>
<comment type="subcellular location">
    <subcellularLocation>
        <location evidence="1">Nucleus</location>
    </subcellularLocation>
</comment>
<accession>A0A7S3DLZ9</accession>
<feature type="compositionally biased region" description="Basic and acidic residues" evidence="7">
    <location>
        <begin position="14"/>
        <end position="31"/>
    </location>
</feature>
<evidence type="ECO:0000256" key="6">
    <source>
        <dbReference type="ARBA" id="ARBA00040136"/>
    </source>
</evidence>
<evidence type="ECO:0000256" key="4">
    <source>
        <dbReference type="ARBA" id="ARBA00023242"/>
    </source>
</evidence>
<feature type="compositionally biased region" description="Pro residues" evidence="7">
    <location>
        <begin position="97"/>
        <end position="107"/>
    </location>
</feature>
<sequence length="367" mass="40008">MADPNSVPSTTEAVVKEREDPAKGEDKEIKNETGSVSRQQETSTTKDSAAPAVPLPLSKPTPTPTPSDASVVENVKDGQSESKQETSTTKDSAAPAVPLPLSKPTPTPTLSDASVVDGQSERKEESSGGTKRKRTDDVEDDEVLDGSRAKSRKVTAEGSSAEAIVPSGQNLNTGSDGKKEMVATKSTTGKQFEAESSMRSEARAEGGEEEMEVVEKDGEEAVDEEGDEDEDEDEEEEEEIGVFSVRSIVHRDPSPPRRPLPREQAPKSSKEGYFMRGLERLMFGFGDDLKPHPESVKIVHDALTDFMRKLISDILIAAQGRERLMSEDILYAVREDKVMHERCLELLYKQSLSDELKAISGDNAPFE</sequence>
<reference evidence="8" key="1">
    <citation type="submission" date="2021-01" db="EMBL/GenBank/DDBJ databases">
        <authorList>
            <person name="Corre E."/>
            <person name="Pelletier E."/>
            <person name="Niang G."/>
            <person name="Scheremetjew M."/>
            <person name="Finn R."/>
            <person name="Kale V."/>
            <person name="Holt S."/>
            <person name="Cochrane G."/>
            <person name="Meng A."/>
            <person name="Brown T."/>
            <person name="Cohen L."/>
        </authorList>
    </citation>
    <scope>NUCLEOTIDE SEQUENCE</scope>
    <source>
        <strain evidence="8">NIES-2562</strain>
    </source>
</reference>
<evidence type="ECO:0000256" key="1">
    <source>
        <dbReference type="ARBA" id="ARBA00004123"/>
    </source>
</evidence>
<evidence type="ECO:0000313" key="9">
    <source>
        <dbReference type="EMBL" id="CAE0261330.1"/>
    </source>
</evidence>
<organism evidence="8">
    <name type="scientific">Palpitomonas bilix</name>
    <dbReference type="NCBI Taxonomy" id="652834"/>
    <lineage>
        <taxon>Eukaryota</taxon>
        <taxon>Eukaryota incertae sedis</taxon>
    </lineage>
</organism>
<dbReference type="AlphaFoldDB" id="A0A7S3DLZ9"/>
<keyword evidence="3" id="KW-0804">Transcription</keyword>
<evidence type="ECO:0000256" key="7">
    <source>
        <dbReference type="SAM" id="MobiDB-lite"/>
    </source>
</evidence>
<feature type="compositionally biased region" description="Basic and acidic residues" evidence="7">
    <location>
        <begin position="249"/>
        <end position="270"/>
    </location>
</feature>
<dbReference type="EMBL" id="HBIB01036365">
    <property type="protein sequence ID" value="CAE0261326.1"/>
    <property type="molecule type" value="Transcribed_RNA"/>
</dbReference>
<dbReference type="PANTHER" id="PTHR11380:SF5">
    <property type="entry name" value="TRANSCRIPTION INITIATION FACTOR TFIID SUBUNIT 13"/>
    <property type="match status" value="1"/>
</dbReference>
<comment type="similarity">
    <text evidence="5">Belongs to the TAF13 family.</text>
</comment>
<keyword evidence="4" id="KW-0539">Nucleus</keyword>
<feature type="compositionally biased region" description="Polar residues" evidence="7">
    <location>
        <begin position="1"/>
        <end position="12"/>
    </location>
</feature>
<proteinExistence type="inferred from homology"/>
<name>A0A7S3DLZ9_9EUKA</name>
<evidence type="ECO:0000256" key="5">
    <source>
        <dbReference type="ARBA" id="ARBA00038392"/>
    </source>
</evidence>
<evidence type="ECO:0000256" key="3">
    <source>
        <dbReference type="ARBA" id="ARBA00023163"/>
    </source>
</evidence>
<dbReference type="Pfam" id="PF02269">
    <property type="entry name" value="TFIID-18kDa"/>
    <property type="match status" value="1"/>
</dbReference>
<dbReference type="InterPro" id="IPR009072">
    <property type="entry name" value="Histone-fold"/>
</dbReference>
<dbReference type="InterPro" id="IPR003195">
    <property type="entry name" value="TFIID_TAF13"/>
</dbReference>